<gene>
    <name evidence="1" type="ORF">H9661_11475</name>
</gene>
<proteinExistence type="predicted"/>
<reference evidence="1 2" key="1">
    <citation type="submission" date="2020-08" db="EMBL/GenBank/DDBJ databases">
        <title>A Genomic Blueprint of the Chicken Gut Microbiome.</title>
        <authorList>
            <person name="Gilroy R."/>
            <person name="Ravi A."/>
            <person name="Getino M."/>
            <person name="Pursley I."/>
            <person name="Horton D.L."/>
            <person name="Alikhan N.-F."/>
            <person name="Baker D."/>
            <person name="Gharbi K."/>
            <person name="Hall N."/>
            <person name="Watson M."/>
            <person name="Adriaenssens E.M."/>
            <person name="Foster-Nyarko E."/>
            <person name="Jarju S."/>
            <person name="Secka A."/>
            <person name="Antonio M."/>
            <person name="Oren A."/>
            <person name="Chaudhuri R."/>
            <person name="La Ragione R.M."/>
            <person name="Hildebrand F."/>
            <person name="Pallen M.J."/>
        </authorList>
    </citation>
    <scope>NUCLEOTIDE SEQUENCE [LARGE SCALE GENOMIC DNA]</scope>
    <source>
        <strain evidence="1 2">Sa3CVN1</strain>
    </source>
</reference>
<dbReference type="NCBIfam" id="NF038232">
    <property type="entry name" value="STM3845_fam"/>
    <property type="match status" value="1"/>
</dbReference>
<sequence>MKHLLEDKKINTVFNILHDKIRKKAHSSQEYPKIIFICGKDIYDDKGKQKSKEILASELNKRYFLINKLEESNFKVKGSTYLKNYCIVAENLYDHNELKDLLTFEGILGEISEKIIVILESEGTCCELGAFSYSDELMKKIIVINNDDYIEKRSFIRLGPLKKIELKDESSIIYSPYKYDEFIKEYRVLDMCKEISELESSYKPNKNESQVELKSLIYEIMNIIEIFQPIQKEEILGLYKKFTGFRAFTIKNCAKHNIRNITHLLELLSKMQMIEKRADYYMCNERVTFYNSLFNIDRNEYNKLRTKINSAMYQNFSERMEINENESIAENE</sequence>
<evidence type="ECO:0000313" key="2">
    <source>
        <dbReference type="Proteomes" id="UP000627781"/>
    </source>
</evidence>
<evidence type="ECO:0000313" key="1">
    <source>
        <dbReference type="EMBL" id="MBD7911977.1"/>
    </source>
</evidence>
<comment type="caution">
    <text evidence="1">The sequence shown here is derived from an EMBL/GenBank/DDBJ whole genome shotgun (WGS) entry which is preliminary data.</text>
</comment>
<dbReference type="EMBL" id="JACSRA010000017">
    <property type="protein sequence ID" value="MBD7911977.1"/>
    <property type="molecule type" value="Genomic_DNA"/>
</dbReference>
<name>A0ABR8PV13_9CLOT</name>
<dbReference type="Proteomes" id="UP000627781">
    <property type="component" value="Unassembled WGS sequence"/>
</dbReference>
<dbReference type="InterPro" id="IPR049725">
    <property type="entry name" value="STM3845-like"/>
</dbReference>
<dbReference type="RefSeq" id="WP_191768866.1">
    <property type="nucleotide sequence ID" value="NZ_JACSRA010000017.1"/>
</dbReference>
<protein>
    <submittedName>
        <fullName evidence="1">Uncharacterized protein</fullName>
    </submittedName>
</protein>
<keyword evidence="2" id="KW-1185">Reference proteome</keyword>
<accession>A0ABR8PV13</accession>
<organism evidence="1 2">
    <name type="scientific">Clostridium cibarium</name>
    <dbReference type="NCBI Taxonomy" id="2762247"/>
    <lineage>
        <taxon>Bacteria</taxon>
        <taxon>Bacillati</taxon>
        <taxon>Bacillota</taxon>
        <taxon>Clostridia</taxon>
        <taxon>Eubacteriales</taxon>
        <taxon>Clostridiaceae</taxon>
        <taxon>Clostridium</taxon>
    </lineage>
</organism>